<sequence length="218" mass="24267">MPQPQPSTSMPVPSPAPYGTQHPTATRSSTQMNPGFVNPQKKKQNAVYITIQDGTGVVGVATSIKEYLNSADEYVICDSKGLPIADTSETKDLDFWKIASRKFYAIKGEDLGKLNRPDQANKKRRTEGPEITVVERLHDMEENLKMEIRSSQSTNHSDVKQSITEVIQLLSQSWLAIQTVFTEGCGKGKAPSIVDVLRSQYICWREKVLGNWDSPQVV</sequence>
<dbReference type="AlphaFoldDB" id="A0A9Q1FR56"/>
<feature type="compositionally biased region" description="Polar residues" evidence="1">
    <location>
        <begin position="21"/>
        <end position="33"/>
    </location>
</feature>
<protein>
    <submittedName>
        <fullName evidence="2">Uncharacterized protein</fullName>
    </submittedName>
</protein>
<evidence type="ECO:0000256" key="1">
    <source>
        <dbReference type="SAM" id="MobiDB-lite"/>
    </source>
</evidence>
<dbReference type="OrthoDB" id="6075351at2759"/>
<gene>
    <name evidence="2" type="ORF">SKAU_G00132120</name>
</gene>
<evidence type="ECO:0000313" key="2">
    <source>
        <dbReference type="EMBL" id="KAJ8364381.1"/>
    </source>
</evidence>
<dbReference type="EMBL" id="JAINUF010000004">
    <property type="protein sequence ID" value="KAJ8364381.1"/>
    <property type="molecule type" value="Genomic_DNA"/>
</dbReference>
<comment type="caution">
    <text evidence="2">The sequence shown here is derived from an EMBL/GenBank/DDBJ whole genome shotgun (WGS) entry which is preliminary data.</text>
</comment>
<feature type="region of interest" description="Disordered" evidence="1">
    <location>
        <begin position="1"/>
        <end position="39"/>
    </location>
</feature>
<keyword evidence="3" id="KW-1185">Reference proteome</keyword>
<proteinExistence type="predicted"/>
<organism evidence="2 3">
    <name type="scientific">Synaphobranchus kaupii</name>
    <name type="common">Kaup's arrowtooth eel</name>
    <dbReference type="NCBI Taxonomy" id="118154"/>
    <lineage>
        <taxon>Eukaryota</taxon>
        <taxon>Metazoa</taxon>
        <taxon>Chordata</taxon>
        <taxon>Craniata</taxon>
        <taxon>Vertebrata</taxon>
        <taxon>Euteleostomi</taxon>
        <taxon>Actinopterygii</taxon>
        <taxon>Neopterygii</taxon>
        <taxon>Teleostei</taxon>
        <taxon>Anguilliformes</taxon>
        <taxon>Synaphobranchidae</taxon>
        <taxon>Synaphobranchus</taxon>
    </lineage>
</organism>
<evidence type="ECO:0000313" key="3">
    <source>
        <dbReference type="Proteomes" id="UP001152622"/>
    </source>
</evidence>
<reference evidence="2" key="1">
    <citation type="journal article" date="2023" name="Science">
        <title>Genome structures resolve the early diversification of teleost fishes.</title>
        <authorList>
            <person name="Parey E."/>
            <person name="Louis A."/>
            <person name="Montfort J."/>
            <person name="Bouchez O."/>
            <person name="Roques C."/>
            <person name="Iampietro C."/>
            <person name="Lluch J."/>
            <person name="Castinel A."/>
            <person name="Donnadieu C."/>
            <person name="Desvignes T."/>
            <person name="Floi Bucao C."/>
            <person name="Jouanno E."/>
            <person name="Wen M."/>
            <person name="Mejri S."/>
            <person name="Dirks R."/>
            <person name="Jansen H."/>
            <person name="Henkel C."/>
            <person name="Chen W.J."/>
            <person name="Zahm M."/>
            <person name="Cabau C."/>
            <person name="Klopp C."/>
            <person name="Thompson A.W."/>
            <person name="Robinson-Rechavi M."/>
            <person name="Braasch I."/>
            <person name="Lecointre G."/>
            <person name="Bobe J."/>
            <person name="Postlethwait J.H."/>
            <person name="Berthelot C."/>
            <person name="Roest Crollius H."/>
            <person name="Guiguen Y."/>
        </authorList>
    </citation>
    <scope>NUCLEOTIDE SEQUENCE</scope>
    <source>
        <strain evidence="2">WJC10195</strain>
    </source>
</reference>
<dbReference type="Proteomes" id="UP001152622">
    <property type="component" value="Chromosome 4"/>
</dbReference>
<name>A0A9Q1FR56_SYNKA</name>
<accession>A0A9Q1FR56</accession>
<feature type="compositionally biased region" description="Polar residues" evidence="1">
    <location>
        <begin position="1"/>
        <end position="11"/>
    </location>
</feature>